<sequence>MAKNDNATLVVGSGNFFTAPSGTPMPTSLSEVPDAPWEAVGHTSLEDIFSFSSEGGDATTLGTLQSKSLRTTYAPRTESFALTVNQFDRKSLRLYYGANAPLLPDGTLGIPQSPQPTECAFLAIFVDGSNNFGLYTPRSEIFRGDDVAVADAESLVGLPLTIKPLIYSTNEWTYAITPLGGVLATGATAGTPGIYTPEGADLPASIAAMTGVVTASPTTAWTTGQYVLLDDGTQVRWTGSAWAAGAA</sequence>
<reference evidence="2" key="1">
    <citation type="submission" date="2016-06" db="EMBL/GenBank/DDBJ databases">
        <authorList>
            <person name="Varghese N."/>
        </authorList>
    </citation>
    <scope>NUCLEOTIDE SEQUENCE [LARGE SCALE GENOMIC DNA]</scope>
    <source>
        <strain evidence="2">DSM 45344</strain>
    </source>
</reference>
<gene>
    <name evidence="1" type="ORF">GA0070620_3458</name>
</gene>
<dbReference type="InterPro" id="IPR058154">
    <property type="entry name" value="Bxb1_TTP-like"/>
</dbReference>
<organism evidence="1 2">
    <name type="scientific">Micromonospora krabiensis</name>
    <dbReference type="NCBI Taxonomy" id="307121"/>
    <lineage>
        <taxon>Bacteria</taxon>
        <taxon>Bacillati</taxon>
        <taxon>Actinomycetota</taxon>
        <taxon>Actinomycetes</taxon>
        <taxon>Micromonosporales</taxon>
        <taxon>Micromonosporaceae</taxon>
        <taxon>Micromonospora</taxon>
    </lineage>
</organism>
<keyword evidence="2" id="KW-1185">Reference proteome</keyword>
<dbReference type="Pfam" id="PF25681">
    <property type="entry name" value="Phage_TTP_17"/>
    <property type="match status" value="1"/>
</dbReference>
<dbReference type="EMBL" id="LT598496">
    <property type="protein sequence ID" value="SBV27927.1"/>
    <property type="molecule type" value="Genomic_DNA"/>
</dbReference>
<protein>
    <recommendedName>
        <fullName evidence="3">Major tail protein</fullName>
    </recommendedName>
</protein>
<name>A0A1C3N5R9_9ACTN</name>
<dbReference type="STRING" id="307121.GA0070620_3458"/>
<dbReference type="AlphaFoldDB" id="A0A1C3N5R9"/>
<dbReference type="RefSeq" id="WP_091592137.1">
    <property type="nucleotide sequence ID" value="NZ_JBHRWG010000004.1"/>
</dbReference>
<dbReference type="PATRIC" id="fig|307121.4.peg.3529"/>
<evidence type="ECO:0000313" key="1">
    <source>
        <dbReference type="EMBL" id="SBV27927.1"/>
    </source>
</evidence>
<dbReference type="OrthoDB" id="4094653at2"/>
<dbReference type="Proteomes" id="UP000199393">
    <property type="component" value="Chromosome I"/>
</dbReference>
<accession>A0A1C3N5R9</accession>
<proteinExistence type="predicted"/>
<evidence type="ECO:0008006" key="3">
    <source>
        <dbReference type="Google" id="ProtNLM"/>
    </source>
</evidence>
<evidence type="ECO:0000313" key="2">
    <source>
        <dbReference type="Proteomes" id="UP000199393"/>
    </source>
</evidence>